<feature type="region of interest" description="Disordered" evidence="1">
    <location>
        <begin position="65"/>
        <end position="105"/>
    </location>
</feature>
<name>A0ABT1LFJ8_9HYPH</name>
<evidence type="ECO:0000313" key="3">
    <source>
        <dbReference type="Proteomes" id="UP001205890"/>
    </source>
</evidence>
<feature type="compositionally biased region" description="Acidic residues" evidence="1">
    <location>
        <begin position="65"/>
        <end position="88"/>
    </location>
</feature>
<evidence type="ECO:0008006" key="4">
    <source>
        <dbReference type="Google" id="ProtNLM"/>
    </source>
</evidence>
<evidence type="ECO:0000313" key="2">
    <source>
        <dbReference type="EMBL" id="MCP8939500.1"/>
    </source>
</evidence>
<proteinExistence type="predicted"/>
<dbReference type="RefSeq" id="WP_254743102.1">
    <property type="nucleotide sequence ID" value="NZ_JANCLU010000012.1"/>
</dbReference>
<accession>A0ABT1LFJ8</accession>
<sequence length="105" mass="11625">MFTIEIGGKPVAVVDATEAGTRELLEQEDFQEDLASLTSSGQPLWDGNAALTIRPSTEDEIAEFEDSAFDDEDDEDEDTEEVEGDEDVSTVYFLVPLDDDEDEED</sequence>
<comment type="caution">
    <text evidence="2">The sequence shown here is derived from an EMBL/GenBank/DDBJ whole genome shotgun (WGS) entry which is preliminary data.</text>
</comment>
<reference evidence="2 3" key="1">
    <citation type="submission" date="2022-07" db="EMBL/GenBank/DDBJ databases">
        <authorList>
            <person name="Li W.-J."/>
            <person name="Deng Q.-Q."/>
        </authorList>
    </citation>
    <scope>NUCLEOTIDE SEQUENCE [LARGE SCALE GENOMIC DNA]</scope>
    <source>
        <strain evidence="2 3">SYSU M60028</strain>
    </source>
</reference>
<organism evidence="2 3">
    <name type="scientific">Alsobacter ponti</name>
    <dbReference type="NCBI Taxonomy" id="2962936"/>
    <lineage>
        <taxon>Bacteria</taxon>
        <taxon>Pseudomonadati</taxon>
        <taxon>Pseudomonadota</taxon>
        <taxon>Alphaproteobacteria</taxon>
        <taxon>Hyphomicrobiales</taxon>
        <taxon>Alsobacteraceae</taxon>
        <taxon>Alsobacter</taxon>
    </lineage>
</organism>
<dbReference type="Proteomes" id="UP001205890">
    <property type="component" value="Unassembled WGS sequence"/>
</dbReference>
<evidence type="ECO:0000256" key="1">
    <source>
        <dbReference type="SAM" id="MobiDB-lite"/>
    </source>
</evidence>
<gene>
    <name evidence="2" type="ORF">NK718_13320</name>
</gene>
<dbReference type="EMBL" id="JANCLU010000012">
    <property type="protein sequence ID" value="MCP8939500.1"/>
    <property type="molecule type" value="Genomic_DNA"/>
</dbReference>
<protein>
    <recommendedName>
        <fullName evidence="4">Glutamine amidotransferase</fullName>
    </recommendedName>
</protein>
<keyword evidence="3" id="KW-1185">Reference proteome</keyword>